<protein>
    <submittedName>
        <fullName evidence="1">Uncharacterized protein</fullName>
    </submittedName>
</protein>
<name>A0A0V1HBU8_9BILA</name>
<reference evidence="1 2" key="1">
    <citation type="submission" date="2015-01" db="EMBL/GenBank/DDBJ databases">
        <title>Evolution of Trichinella species and genotypes.</title>
        <authorList>
            <person name="Korhonen P.K."/>
            <person name="Edoardo P."/>
            <person name="Giuseppe L.R."/>
            <person name="Gasser R.B."/>
        </authorList>
    </citation>
    <scope>NUCLEOTIDE SEQUENCE [LARGE SCALE GENOMIC DNA]</scope>
    <source>
        <strain evidence="1">ISS1029</strain>
    </source>
</reference>
<evidence type="ECO:0000313" key="1">
    <source>
        <dbReference type="EMBL" id="KRZ08227.1"/>
    </source>
</evidence>
<dbReference type="Proteomes" id="UP000055024">
    <property type="component" value="Unassembled WGS sequence"/>
</dbReference>
<proteinExistence type="predicted"/>
<organism evidence="1 2">
    <name type="scientific">Trichinella zimbabwensis</name>
    <dbReference type="NCBI Taxonomy" id="268475"/>
    <lineage>
        <taxon>Eukaryota</taxon>
        <taxon>Metazoa</taxon>
        <taxon>Ecdysozoa</taxon>
        <taxon>Nematoda</taxon>
        <taxon>Enoplea</taxon>
        <taxon>Dorylaimia</taxon>
        <taxon>Trichinellida</taxon>
        <taxon>Trichinellidae</taxon>
        <taxon>Trichinella</taxon>
    </lineage>
</organism>
<accession>A0A0V1HBU8</accession>
<keyword evidence="2" id="KW-1185">Reference proteome</keyword>
<feature type="non-terminal residue" evidence="1">
    <location>
        <position position="1"/>
    </location>
</feature>
<dbReference type="EMBL" id="JYDP01000090">
    <property type="protein sequence ID" value="KRZ08227.1"/>
    <property type="molecule type" value="Genomic_DNA"/>
</dbReference>
<dbReference type="AlphaFoldDB" id="A0A0V1HBU8"/>
<gene>
    <name evidence="1" type="ORF">T11_12956</name>
</gene>
<evidence type="ECO:0000313" key="2">
    <source>
        <dbReference type="Proteomes" id="UP000055024"/>
    </source>
</evidence>
<comment type="caution">
    <text evidence="1">The sequence shown here is derived from an EMBL/GenBank/DDBJ whole genome shotgun (WGS) entry which is preliminary data.</text>
</comment>
<sequence>LSYQPLAMIPFLVSVLKLISESSGQPCRVFALIIPQDRIPIVFSCNCRSRNIK</sequence>